<comment type="subcellular location">
    <subcellularLocation>
        <location evidence="1">Cell membrane</location>
        <topology evidence="1">Multi-pass membrane protein</topology>
    </subcellularLocation>
</comment>
<evidence type="ECO:0000256" key="3">
    <source>
        <dbReference type="ARBA" id="ARBA00022692"/>
    </source>
</evidence>
<feature type="transmembrane region" description="Helical" evidence="6">
    <location>
        <begin position="361"/>
        <end position="379"/>
    </location>
</feature>
<dbReference type="InterPro" id="IPR011701">
    <property type="entry name" value="MFS"/>
</dbReference>
<dbReference type="GO" id="GO:0005886">
    <property type="term" value="C:plasma membrane"/>
    <property type="evidence" value="ECO:0007669"/>
    <property type="project" value="UniProtKB-SubCell"/>
</dbReference>
<dbReference type="Pfam" id="PF07690">
    <property type="entry name" value="MFS_1"/>
    <property type="match status" value="1"/>
</dbReference>
<feature type="transmembrane region" description="Helical" evidence="6">
    <location>
        <begin position="270"/>
        <end position="292"/>
    </location>
</feature>
<feature type="transmembrane region" description="Helical" evidence="6">
    <location>
        <begin position="16"/>
        <end position="36"/>
    </location>
</feature>
<dbReference type="Proteomes" id="UP000195412">
    <property type="component" value="Chromosome I"/>
</dbReference>
<feature type="transmembrane region" description="Helical" evidence="6">
    <location>
        <begin position="84"/>
        <end position="103"/>
    </location>
</feature>
<gene>
    <name evidence="8" type="ORF">LZ3411_2294</name>
</gene>
<dbReference type="EMBL" id="LT854705">
    <property type="protein sequence ID" value="SMS15344.1"/>
    <property type="molecule type" value="Genomic_DNA"/>
</dbReference>
<evidence type="ECO:0000313" key="9">
    <source>
        <dbReference type="Proteomes" id="UP000195412"/>
    </source>
</evidence>
<dbReference type="PANTHER" id="PTHR42718">
    <property type="entry name" value="MAJOR FACILITATOR SUPERFAMILY MULTIDRUG TRANSPORTER MFSC"/>
    <property type="match status" value="1"/>
</dbReference>
<feature type="transmembrane region" description="Helical" evidence="6">
    <location>
        <begin position="231"/>
        <end position="250"/>
    </location>
</feature>
<dbReference type="PRINTS" id="PR01036">
    <property type="entry name" value="TCRTETB"/>
</dbReference>
<protein>
    <submittedName>
        <fullName evidence="8">Permease of the major facilitator superfamily</fullName>
    </submittedName>
</protein>
<keyword evidence="3 6" id="KW-0812">Transmembrane</keyword>
<feature type="transmembrane region" description="Helical" evidence="6">
    <location>
        <begin position="56"/>
        <end position="75"/>
    </location>
</feature>
<evidence type="ECO:0000256" key="2">
    <source>
        <dbReference type="ARBA" id="ARBA00022448"/>
    </source>
</evidence>
<accession>A0A1Y6K464</accession>
<feature type="transmembrane region" description="Helical" evidence="6">
    <location>
        <begin position="400"/>
        <end position="421"/>
    </location>
</feature>
<name>A0A1Y6K464_9LACO</name>
<keyword evidence="4 6" id="KW-1133">Transmembrane helix</keyword>
<feature type="transmembrane region" description="Helical" evidence="6">
    <location>
        <begin position="336"/>
        <end position="355"/>
    </location>
</feature>
<sequence>MAANETEPQKLTGQRLVAIVAVALMAFVGVLVETSMNVTFPTLMRTMHVSLSTVQWVTTGYLLTVALLMITSAFLKQRFTNRQLFVTGAGLFILGALICALAPNFPILLVGRLIQAGCAGIAIPLMVNVVVESVPRAKLGFYMGMTGLILMIAPASGPTFGGIMVSLADWRMIFWSTIPVEALVLIFGVRAIQQYTPTQAVKFDWRQFALLAVAFVAVMLGFNSLTTAGWLSWQFLGGLVLGILALLGYVRVAKTSDRPLLKLEIFRNPIFTYSFFAYVILQFCNIGINFALPNYVQIVVGASSLAGGLMLLPGSLITAILQPWFGHLLDEHGAKLPILLGSSLFLVAALGFTVLGQHLSVVIVAVLYIVYSIGRSMAFSNTMTNGLKEVTIEQRADANAIYNTGQQFAGSLGTTILAALMSSVKGGGLSYAHATALGSQLAFGLILVLSIVNFGFYAIVFRYQKKD</sequence>
<feature type="transmembrane region" description="Helical" evidence="6">
    <location>
        <begin position="298"/>
        <end position="324"/>
    </location>
</feature>
<dbReference type="Gene3D" id="1.20.1250.20">
    <property type="entry name" value="MFS general substrate transporter like domains"/>
    <property type="match status" value="1"/>
</dbReference>
<feature type="transmembrane region" description="Helical" evidence="6">
    <location>
        <begin position="109"/>
        <end position="127"/>
    </location>
</feature>
<dbReference type="PANTHER" id="PTHR42718:SF9">
    <property type="entry name" value="MAJOR FACILITATOR SUPERFAMILY MULTIDRUG TRANSPORTER MFSC"/>
    <property type="match status" value="1"/>
</dbReference>
<dbReference type="PROSITE" id="PS50850">
    <property type="entry name" value="MFS"/>
    <property type="match status" value="1"/>
</dbReference>
<evidence type="ECO:0000256" key="4">
    <source>
        <dbReference type="ARBA" id="ARBA00022989"/>
    </source>
</evidence>
<proteinExistence type="predicted"/>
<dbReference type="InterPro" id="IPR036259">
    <property type="entry name" value="MFS_trans_sf"/>
</dbReference>
<feature type="domain" description="Major facilitator superfamily (MFS) profile" evidence="7">
    <location>
        <begin position="18"/>
        <end position="465"/>
    </location>
</feature>
<dbReference type="InterPro" id="IPR020846">
    <property type="entry name" value="MFS_dom"/>
</dbReference>
<feature type="transmembrane region" description="Helical" evidence="6">
    <location>
        <begin position="205"/>
        <end position="225"/>
    </location>
</feature>
<organism evidence="8 9">
    <name type="scientific">Levilactobacillus zymae</name>
    <dbReference type="NCBI Taxonomy" id="267363"/>
    <lineage>
        <taxon>Bacteria</taxon>
        <taxon>Bacillati</taxon>
        <taxon>Bacillota</taxon>
        <taxon>Bacilli</taxon>
        <taxon>Lactobacillales</taxon>
        <taxon>Lactobacillaceae</taxon>
        <taxon>Levilactobacillus</taxon>
    </lineage>
</organism>
<evidence type="ECO:0000256" key="1">
    <source>
        <dbReference type="ARBA" id="ARBA00004651"/>
    </source>
</evidence>
<dbReference type="RefSeq" id="WP_087742609.1">
    <property type="nucleotide sequence ID" value="NZ_JBPWQU010000045.1"/>
</dbReference>
<dbReference type="AlphaFoldDB" id="A0A1Y6K464"/>
<dbReference type="GO" id="GO:0022857">
    <property type="term" value="F:transmembrane transporter activity"/>
    <property type="evidence" value="ECO:0007669"/>
    <property type="project" value="InterPro"/>
</dbReference>
<feature type="transmembrane region" description="Helical" evidence="6">
    <location>
        <begin position="139"/>
        <end position="160"/>
    </location>
</feature>
<dbReference type="Gene3D" id="1.20.1720.10">
    <property type="entry name" value="Multidrug resistance protein D"/>
    <property type="match status" value="1"/>
</dbReference>
<reference evidence="9" key="1">
    <citation type="submission" date="2017-05" db="EMBL/GenBank/DDBJ databases">
        <authorList>
            <person name="Papadimitriou K."/>
        </authorList>
    </citation>
    <scope>NUCLEOTIDE SEQUENCE [LARGE SCALE GENOMIC DNA]</scope>
    <source>
        <strain evidence="9">ACA-DC 3411</strain>
    </source>
</reference>
<feature type="transmembrane region" description="Helical" evidence="6">
    <location>
        <begin position="172"/>
        <end position="193"/>
    </location>
</feature>
<evidence type="ECO:0000256" key="6">
    <source>
        <dbReference type="SAM" id="Phobius"/>
    </source>
</evidence>
<dbReference type="SUPFAM" id="SSF103473">
    <property type="entry name" value="MFS general substrate transporter"/>
    <property type="match status" value="1"/>
</dbReference>
<evidence type="ECO:0000313" key="8">
    <source>
        <dbReference type="EMBL" id="SMS15344.1"/>
    </source>
</evidence>
<dbReference type="KEGG" id="lzy:LZ3411_2294"/>
<evidence type="ECO:0000256" key="5">
    <source>
        <dbReference type="ARBA" id="ARBA00023136"/>
    </source>
</evidence>
<evidence type="ECO:0000259" key="7">
    <source>
        <dbReference type="PROSITE" id="PS50850"/>
    </source>
</evidence>
<keyword evidence="5 6" id="KW-0472">Membrane</keyword>
<feature type="transmembrane region" description="Helical" evidence="6">
    <location>
        <begin position="441"/>
        <end position="461"/>
    </location>
</feature>
<keyword evidence="2" id="KW-0813">Transport</keyword>